<evidence type="ECO:0000313" key="1">
    <source>
        <dbReference type="EMBL" id="OWR03704.1"/>
    </source>
</evidence>
<name>A0A254N826_9BURK</name>
<keyword evidence="2" id="KW-1185">Reference proteome</keyword>
<comment type="caution">
    <text evidence="1">The sequence shown here is derived from an EMBL/GenBank/DDBJ whole genome shotgun (WGS) entry which is preliminary data.</text>
</comment>
<dbReference type="Proteomes" id="UP000197446">
    <property type="component" value="Unassembled WGS sequence"/>
</dbReference>
<dbReference type="EMBL" id="NISI01000005">
    <property type="protein sequence ID" value="OWR03704.1"/>
    <property type="molecule type" value="Genomic_DNA"/>
</dbReference>
<accession>A0A254N826</accession>
<protein>
    <submittedName>
        <fullName evidence="1">Uncharacterized protein</fullName>
    </submittedName>
</protein>
<organism evidence="1 2">
    <name type="scientific">Roseateles puraquae</name>
    <dbReference type="NCBI Taxonomy" id="431059"/>
    <lineage>
        <taxon>Bacteria</taxon>
        <taxon>Pseudomonadati</taxon>
        <taxon>Pseudomonadota</taxon>
        <taxon>Betaproteobacteria</taxon>
        <taxon>Burkholderiales</taxon>
        <taxon>Sphaerotilaceae</taxon>
        <taxon>Roseateles</taxon>
    </lineage>
</organism>
<reference evidence="1 2" key="1">
    <citation type="journal article" date="2007" name="Int. J. Syst. Evol. Microbiol.">
        <title>Description of Pelomonas aquatica sp. nov. and Pelomonas puraquae sp. nov., isolated from industrial and haemodialysis water.</title>
        <authorList>
            <person name="Gomila M."/>
            <person name="Bowien B."/>
            <person name="Falsen E."/>
            <person name="Moore E.R."/>
            <person name="Lalucat J."/>
        </authorList>
    </citation>
    <scope>NUCLEOTIDE SEQUENCE [LARGE SCALE GENOMIC DNA]</scope>
    <source>
        <strain evidence="1 2">CCUG 52769</strain>
    </source>
</reference>
<dbReference type="AlphaFoldDB" id="A0A254N826"/>
<evidence type="ECO:0000313" key="2">
    <source>
        <dbReference type="Proteomes" id="UP000197446"/>
    </source>
</evidence>
<sequence>MQFIQRGWRLIAAAWKGRWALTKLTPSNKQSRGSKPTETESIMSLNITLTAAVLSLAAVAAQAAPQATVKLERVVITGKAVRADAPVVAQLPRVVVTGYAQRDESPVVAQLPRVVVVGYSEATLLRQTLAAAKTTTKRG</sequence>
<gene>
    <name evidence="1" type="ORF">CDO81_14560</name>
</gene>
<proteinExistence type="predicted"/>